<dbReference type="RefSeq" id="WP_386061523.1">
    <property type="nucleotide sequence ID" value="NZ_JBHTKL010000005.1"/>
</dbReference>
<organism evidence="3 4">
    <name type="scientific">Thalassobacillus hwangdonensis</name>
    <dbReference type="NCBI Taxonomy" id="546108"/>
    <lineage>
        <taxon>Bacteria</taxon>
        <taxon>Bacillati</taxon>
        <taxon>Bacillota</taxon>
        <taxon>Bacilli</taxon>
        <taxon>Bacillales</taxon>
        <taxon>Bacillaceae</taxon>
        <taxon>Thalassobacillus</taxon>
    </lineage>
</organism>
<dbReference type="EMBL" id="JBHTKL010000005">
    <property type="protein sequence ID" value="MFD1020256.1"/>
    <property type="molecule type" value="Genomic_DNA"/>
</dbReference>
<keyword evidence="4" id="KW-1185">Reference proteome</keyword>
<dbReference type="PANTHER" id="PTHR30576">
    <property type="entry name" value="COLANIC BIOSYNTHESIS UDP-GLUCOSE LIPID CARRIER TRANSFERASE"/>
    <property type="match status" value="1"/>
</dbReference>
<comment type="caution">
    <text evidence="3">The sequence shown here is derived from an EMBL/GenBank/DDBJ whole genome shotgun (WGS) entry which is preliminary data.</text>
</comment>
<comment type="similarity">
    <text evidence="1">Belongs to the bacterial sugar transferase family.</text>
</comment>
<gene>
    <name evidence="3" type="ORF">ACFQ2J_13795</name>
</gene>
<dbReference type="PANTHER" id="PTHR30576:SF8">
    <property type="entry name" value="UNDECAPRENYL-PHOSPHATE GALACTOSE PHOSPHOTRANSFERASE"/>
    <property type="match status" value="1"/>
</dbReference>
<dbReference type="InterPro" id="IPR003362">
    <property type="entry name" value="Bact_transf"/>
</dbReference>
<proteinExistence type="inferred from homology"/>
<reference evidence="4" key="1">
    <citation type="journal article" date="2019" name="Int. J. Syst. Evol. Microbiol.">
        <title>The Global Catalogue of Microorganisms (GCM) 10K type strain sequencing project: providing services to taxonomists for standard genome sequencing and annotation.</title>
        <authorList>
            <consortium name="The Broad Institute Genomics Platform"/>
            <consortium name="The Broad Institute Genome Sequencing Center for Infectious Disease"/>
            <person name="Wu L."/>
            <person name="Ma J."/>
        </authorList>
    </citation>
    <scope>NUCLEOTIDE SEQUENCE [LARGE SCALE GENOMIC DNA]</scope>
    <source>
        <strain evidence="4">CCUG 56607</strain>
    </source>
</reference>
<protein>
    <submittedName>
        <fullName evidence="3">Sugar transferase</fullName>
    </submittedName>
</protein>
<evidence type="ECO:0000256" key="1">
    <source>
        <dbReference type="ARBA" id="ARBA00006464"/>
    </source>
</evidence>
<sequence length="213" mass="24934">MFVWKRVFDLLAAIVLLLLLLVPIVLTACLVRMKLGSPILFTQTRIGYKEQPFKIYKFRTMTDKRDEQGNLLPDEMRITKTGMWIRKLSLDEFPQLLNIFKGDMSLVGPRPLLTRYLPFYTEEESKRHLVRPGITGLAQIKGRNFVDWQSRFELDVEYVNNQSLWLDLKILLITLIKVLRKDGVEDVPCKTMLDFDVERKLKGGYIPRKEATK</sequence>
<dbReference type="Pfam" id="PF02397">
    <property type="entry name" value="Bac_transf"/>
    <property type="match status" value="1"/>
</dbReference>
<evidence type="ECO:0000313" key="4">
    <source>
        <dbReference type="Proteomes" id="UP001596990"/>
    </source>
</evidence>
<feature type="domain" description="Bacterial sugar transferase" evidence="2">
    <location>
        <begin position="5"/>
        <end position="179"/>
    </location>
</feature>
<evidence type="ECO:0000259" key="2">
    <source>
        <dbReference type="Pfam" id="PF02397"/>
    </source>
</evidence>
<evidence type="ECO:0000313" key="3">
    <source>
        <dbReference type="EMBL" id="MFD1020256.1"/>
    </source>
</evidence>
<name>A0ABW3L4M8_9BACI</name>
<accession>A0ABW3L4M8</accession>
<keyword evidence="3" id="KW-0808">Transferase</keyword>
<dbReference type="PROSITE" id="PS51257">
    <property type="entry name" value="PROKAR_LIPOPROTEIN"/>
    <property type="match status" value="1"/>
</dbReference>
<dbReference type="GO" id="GO:0016740">
    <property type="term" value="F:transferase activity"/>
    <property type="evidence" value="ECO:0007669"/>
    <property type="project" value="UniProtKB-KW"/>
</dbReference>
<dbReference type="Proteomes" id="UP001596990">
    <property type="component" value="Unassembled WGS sequence"/>
</dbReference>